<reference evidence="2 3" key="1">
    <citation type="submission" date="2023-07" db="EMBL/GenBank/DDBJ databases">
        <title>Genomic Encyclopedia of Type Strains, Phase IV (KMG-IV): sequencing the most valuable type-strain genomes for metagenomic binning, comparative biology and taxonomic classification.</title>
        <authorList>
            <person name="Goeker M."/>
        </authorList>
    </citation>
    <scope>NUCLEOTIDE SEQUENCE [LARGE SCALE GENOMIC DNA]</scope>
    <source>
        <strain evidence="2 3">DSM 5896</strain>
    </source>
</reference>
<proteinExistence type="predicted"/>
<sequence length="83" mass="8953">MMADEMDSARLVLGSAHGASGGSSCTARYPRDRGDGTAPPEVHRGKGLPAERSRIRPPLACIAWMEYPLEKNCDSIGTQFFSN</sequence>
<evidence type="ECO:0000313" key="3">
    <source>
        <dbReference type="Proteomes" id="UP001237448"/>
    </source>
</evidence>
<organism evidence="2 3">
    <name type="scientific">Labrys monachus</name>
    <dbReference type="NCBI Taxonomy" id="217067"/>
    <lineage>
        <taxon>Bacteria</taxon>
        <taxon>Pseudomonadati</taxon>
        <taxon>Pseudomonadota</taxon>
        <taxon>Alphaproteobacteria</taxon>
        <taxon>Hyphomicrobiales</taxon>
        <taxon>Xanthobacteraceae</taxon>
        <taxon>Labrys</taxon>
    </lineage>
</organism>
<dbReference type="Proteomes" id="UP001237448">
    <property type="component" value="Unassembled WGS sequence"/>
</dbReference>
<protein>
    <submittedName>
        <fullName evidence="2">Uncharacterized protein</fullName>
    </submittedName>
</protein>
<comment type="caution">
    <text evidence="2">The sequence shown here is derived from an EMBL/GenBank/DDBJ whole genome shotgun (WGS) entry which is preliminary data.</text>
</comment>
<feature type="compositionally biased region" description="Low complexity" evidence="1">
    <location>
        <begin position="15"/>
        <end position="24"/>
    </location>
</feature>
<accession>A0ABU0FJF8</accession>
<feature type="compositionally biased region" description="Basic and acidic residues" evidence="1">
    <location>
        <begin position="29"/>
        <end position="50"/>
    </location>
</feature>
<feature type="region of interest" description="Disordered" evidence="1">
    <location>
        <begin position="15"/>
        <end position="50"/>
    </location>
</feature>
<name>A0ABU0FJF8_9HYPH</name>
<dbReference type="EMBL" id="JAUSVK010000001">
    <property type="protein sequence ID" value="MDQ0394621.1"/>
    <property type="molecule type" value="Genomic_DNA"/>
</dbReference>
<evidence type="ECO:0000313" key="2">
    <source>
        <dbReference type="EMBL" id="MDQ0394621.1"/>
    </source>
</evidence>
<gene>
    <name evidence="2" type="ORF">J3R73_004413</name>
</gene>
<evidence type="ECO:0000256" key="1">
    <source>
        <dbReference type="SAM" id="MobiDB-lite"/>
    </source>
</evidence>
<keyword evidence="3" id="KW-1185">Reference proteome</keyword>